<dbReference type="KEGG" id="doe:DENOEST_1393"/>
<dbReference type="InterPro" id="IPR010836">
    <property type="entry name" value="SapC"/>
</dbReference>
<dbReference type="Pfam" id="PF07277">
    <property type="entry name" value="SapC"/>
    <property type="match status" value="1"/>
</dbReference>
<dbReference type="AlphaFoldDB" id="A0A6S6Y7Y4"/>
<reference evidence="1 2" key="1">
    <citation type="submission" date="2020-03" db="EMBL/GenBank/DDBJ databases">
        <authorList>
            <consortium name="Genoscope - CEA"/>
            <person name="William W."/>
        </authorList>
    </citation>
    <scope>NUCLEOTIDE SEQUENCE [LARGE SCALE GENOMIC DNA]</scope>
    <source>
        <strain evidence="2">DSM 16959</strain>
    </source>
</reference>
<protein>
    <submittedName>
        <fullName evidence="1">SapC family protein</fullName>
    </submittedName>
</protein>
<evidence type="ECO:0000313" key="1">
    <source>
        <dbReference type="EMBL" id="CAB1368558.1"/>
    </source>
</evidence>
<dbReference type="OrthoDB" id="9806524at2"/>
<accession>A0A6S6Y7Y4</accession>
<gene>
    <name evidence="1" type="ORF">DENOEST_1393</name>
</gene>
<dbReference type="Proteomes" id="UP000515733">
    <property type="component" value="Chromosome"/>
</dbReference>
<dbReference type="EMBL" id="LR778301">
    <property type="protein sequence ID" value="CAB1368558.1"/>
    <property type="molecule type" value="Genomic_DNA"/>
</dbReference>
<name>A0A6S6Y7Y4_9PROT</name>
<sequence>MAELLFYRRPVALDKDLHRELRVGEIREYRFSARTNSVPLAVVEFFEAAREYPIVFAGQAGAAPIPTALMSLRSNENLFVGPGGRWEGRYIPAFIRRYPFVLAGTPDEQLMVCVDEGHPSVGAPKGQRLFDDAGEPSPFLANAIAFMGEFQAETRRTREFVRRIVELDLLTEVAARAELKGGGAYQLGGFSVINETKYRALDKDTVDELFRKGWLALIDAHLLSLGNLGRLIDLMAVTRK</sequence>
<organism evidence="1 2">
    <name type="scientific">Denitratisoma oestradiolicum</name>
    <dbReference type="NCBI Taxonomy" id="311182"/>
    <lineage>
        <taxon>Bacteria</taxon>
        <taxon>Pseudomonadati</taxon>
        <taxon>Pseudomonadota</taxon>
        <taxon>Betaproteobacteria</taxon>
        <taxon>Nitrosomonadales</taxon>
        <taxon>Sterolibacteriaceae</taxon>
        <taxon>Denitratisoma</taxon>
    </lineage>
</organism>
<dbReference type="RefSeq" id="WP_145769664.1">
    <property type="nucleotide sequence ID" value="NZ_LR778301.1"/>
</dbReference>
<keyword evidence="2" id="KW-1185">Reference proteome</keyword>
<proteinExistence type="predicted"/>
<evidence type="ECO:0000313" key="2">
    <source>
        <dbReference type="Proteomes" id="UP000515733"/>
    </source>
</evidence>